<accession>A0A4Y7QH73</accession>
<dbReference type="EMBL" id="ML170161">
    <property type="protein sequence ID" value="TDL26442.1"/>
    <property type="molecule type" value="Genomic_DNA"/>
</dbReference>
<protein>
    <submittedName>
        <fullName evidence="1">Uncharacterized protein</fullName>
    </submittedName>
</protein>
<dbReference type="VEuPathDB" id="FungiDB:BD410DRAFT_521472"/>
<dbReference type="AlphaFoldDB" id="A0A4Y7QH73"/>
<reference evidence="1 2" key="1">
    <citation type="submission" date="2018-06" db="EMBL/GenBank/DDBJ databases">
        <title>A transcriptomic atlas of mushroom development highlights an independent origin of complex multicellularity.</title>
        <authorList>
            <consortium name="DOE Joint Genome Institute"/>
            <person name="Krizsan K."/>
            <person name="Almasi E."/>
            <person name="Merenyi Z."/>
            <person name="Sahu N."/>
            <person name="Viragh M."/>
            <person name="Koszo T."/>
            <person name="Mondo S."/>
            <person name="Kiss B."/>
            <person name="Balint B."/>
            <person name="Kues U."/>
            <person name="Barry K."/>
            <person name="Hegedus J.C."/>
            <person name="Henrissat B."/>
            <person name="Johnson J."/>
            <person name="Lipzen A."/>
            <person name="Ohm R."/>
            <person name="Nagy I."/>
            <person name="Pangilinan J."/>
            <person name="Yan J."/>
            <person name="Xiong Y."/>
            <person name="Grigoriev I.V."/>
            <person name="Hibbett D.S."/>
            <person name="Nagy L.G."/>
        </authorList>
    </citation>
    <scope>NUCLEOTIDE SEQUENCE [LARGE SCALE GENOMIC DNA]</scope>
    <source>
        <strain evidence="1 2">SZMC22713</strain>
    </source>
</reference>
<evidence type="ECO:0000313" key="2">
    <source>
        <dbReference type="Proteomes" id="UP000294933"/>
    </source>
</evidence>
<dbReference type="Proteomes" id="UP000294933">
    <property type="component" value="Unassembled WGS sequence"/>
</dbReference>
<sequence>MNKDLSTEQCVQLAEQQLRDESGLALVKVFDETDITVDVVLQSMLKHAPSEIGKRYCACAIYGASKMSTGESNTLVELAQDWVNHVLIPCEPFGFIFIAQSLLRNMTLIS</sequence>
<name>A0A4Y7QH73_9AGAM</name>
<gene>
    <name evidence="1" type="ORF">BD410DRAFT_521472</name>
</gene>
<organism evidence="1 2">
    <name type="scientific">Rickenella mellea</name>
    <dbReference type="NCBI Taxonomy" id="50990"/>
    <lineage>
        <taxon>Eukaryota</taxon>
        <taxon>Fungi</taxon>
        <taxon>Dikarya</taxon>
        <taxon>Basidiomycota</taxon>
        <taxon>Agaricomycotina</taxon>
        <taxon>Agaricomycetes</taxon>
        <taxon>Hymenochaetales</taxon>
        <taxon>Rickenellaceae</taxon>
        <taxon>Rickenella</taxon>
    </lineage>
</organism>
<proteinExistence type="predicted"/>
<keyword evidence="2" id="KW-1185">Reference proteome</keyword>
<evidence type="ECO:0000313" key="1">
    <source>
        <dbReference type="EMBL" id="TDL26442.1"/>
    </source>
</evidence>